<organism evidence="2 3">
    <name type="scientific">Paenibacillus glucanolyticus</name>
    <dbReference type="NCBI Taxonomy" id="59843"/>
    <lineage>
        <taxon>Bacteria</taxon>
        <taxon>Bacillati</taxon>
        <taxon>Bacillota</taxon>
        <taxon>Bacilli</taxon>
        <taxon>Bacillales</taxon>
        <taxon>Paenibacillaceae</taxon>
        <taxon>Paenibacillus</taxon>
    </lineage>
</organism>
<evidence type="ECO:0008006" key="4">
    <source>
        <dbReference type="Google" id="ProtNLM"/>
    </source>
</evidence>
<keyword evidence="1" id="KW-0812">Transmembrane</keyword>
<keyword evidence="1" id="KW-0472">Membrane</keyword>
<dbReference type="AlphaFoldDB" id="A0A163GPB0"/>
<comment type="caution">
    <text evidence="2">The sequence shown here is derived from an EMBL/GenBank/DDBJ whole genome shotgun (WGS) entry which is preliminary data.</text>
</comment>
<keyword evidence="3" id="KW-1185">Reference proteome</keyword>
<feature type="transmembrane region" description="Helical" evidence="1">
    <location>
        <begin position="14"/>
        <end position="37"/>
    </location>
</feature>
<dbReference type="RefSeq" id="WP_063477580.1">
    <property type="nucleotide sequence ID" value="NZ_MRTT01000079.1"/>
</dbReference>
<reference evidence="2" key="1">
    <citation type="journal article" date="2016" name="Genome Announc.">
        <title>Draft genomes of two strains of Paenibacillus glucanolyticus with capability to degrade lignocellulose.</title>
        <authorList>
            <person name="Mathews S.L."/>
            <person name="Pawlak J."/>
            <person name="Grunden A.M."/>
        </authorList>
    </citation>
    <scope>NUCLEOTIDE SEQUENCE [LARGE SCALE GENOMIC DNA]</scope>
    <source>
        <strain evidence="2">SLM1</strain>
    </source>
</reference>
<gene>
    <name evidence="2" type="ORF">AWU65_03585</name>
</gene>
<keyword evidence="1" id="KW-1133">Transmembrane helix</keyword>
<name>A0A163GPB0_9BACL</name>
<evidence type="ECO:0000313" key="2">
    <source>
        <dbReference type="EMBL" id="KZS45074.1"/>
    </source>
</evidence>
<evidence type="ECO:0000313" key="3">
    <source>
        <dbReference type="Proteomes" id="UP000076796"/>
    </source>
</evidence>
<accession>A0A163GPB0</accession>
<feature type="transmembrane region" description="Helical" evidence="1">
    <location>
        <begin position="49"/>
        <end position="73"/>
    </location>
</feature>
<dbReference type="EMBL" id="LWMH01000001">
    <property type="protein sequence ID" value="KZS45074.1"/>
    <property type="molecule type" value="Genomic_DNA"/>
</dbReference>
<sequence length="135" mass="16256">MQFERNYFNKPSKYWIWSLVPICCCFLMMAMFQLNVIVSVDDPDIKMKLFFLISFGFFLITGYMIFGYGYLVWSTPLKNKLVKLTEDNHNVLIYKFDRYFVDEAVLHKMNINPKPYVRLSQKDYRDIICIVENEE</sequence>
<dbReference type="Proteomes" id="UP000076796">
    <property type="component" value="Unassembled WGS sequence"/>
</dbReference>
<evidence type="ECO:0000256" key="1">
    <source>
        <dbReference type="SAM" id="Phobius"/>
    </source>
</evidence>
<proteinExistence type="predicted"/>
<protein>
    <recommendedName>
        <fullName evidence="4">ABC transporter permease</fullName>
    </recommendedName>
</protein>